<name>A0A242N3J4_CABSO</name>
<reference evidence="1 2" key="1">
    <citation type="submission" date="2017-03" db="EMBL/GenBank/DDBJ databases">
        <title>Genome analysis of strain PAMC 26577.</title>
        <authorList>
            <person name="Oh H.-M."/>
            <person name="Yang J.-A."/>
        </authorList>
    </citation>
    <scope>NUCLEOTIDE SEQUENCE [LARGE SCALE GENOMIC DNA]</scope>
    <source>
        <strain evidence="1 2">PAMC 26577</strain>
    </source>
</reference>
<evidence type="ECO:0000313" key="2">
    <source>
        <dbReference type="Proteomes" id="UP000195221"/>
    </source>
</evidence>
<gene>
    <name evidence="1" type="ORF">PAMC26577_06315</name>
</gene>
<protein>
    <submittedName>
        <fullName evidence="1">Uncharacterized protein</fullName>
    </submittedName>
</protein>
<dbReference type="EMBL" id="NBTZ01000026">
    <property type="protein sequence ID" value="OTP78248.1"/>
    <property type="molecule type" value="Genomic_DNA"/>
</dbReference>
<proteinExistence type="predicted"/>
<organism evidence="1 2">
    <name type="scientific">Caballeronia sordidicola</name>
    <name type="common">Burkholderia sordidicola</name>
    <dbReference type="NCBI Taxonomy" id="196367"/>
    <lineage>
        <taxon>Bacteria</taxon>
        <taxon>Pseudomonadati</taxon>
        <taxon>Pseudomonadota</taxon>
        <taxon>Betaproteobacteria</taxon>
        <taxon>Burkholderiales</taxon>
        <taxon>Burkholderiaceae</taxon>
        <taxon>Caballeronia</taxon>
    </lineage>
</organism>
<evidence type="ECO:0000313" key="1">
    <source>
        <dbReference type="EMBL" id="OTP78248.1"/>
    </source>
</evidence>
<dbReference type="AlphaFoldDB" id="A0A242N3J4"/>
<accession>A0A242N3J4</accession>
<sequence>MKRIAFAPLLTYGRVQKGFAPLSAADFERERERLAGMWTHFVTGARSGRAPTPCR</sequence>
<dbReference type="Proteomes" id="UP000195221">
    <property type="component" value="Unassembled WGS sequence"/>
</dbReference>
<comment type="caution">
    <text evidence="1">The sequence shown here is derived from an EMBL/GenBank/DDBJ whole genome shotgun (WGS) entry which is preliminary data.</text>
</comment>